<dbReference type="Gene3D" id="3.30.1450.10">
    <property type="match status" value="1"/>
</dbReference>
<accession>A0A1W1XYZ9</accession>
<feature type="signal peptide" evidence="2">
    <location>
        <begin position="1"/>
        <end position="24"/>
    </location>
</feature>
<evidence type="ECO:0000313" key="4">
    <source>
        <dbReference type="Proteomes" id="UP000192761"/>
    </source>
</evidence>
<evidence type="ECO:0000256" key="2">
    <source>
        <dbReference type="SAM" id="SignalP"/>
    </source>
</evidence>
<dbReference type="InterPro" id="IPR037873">
    <property type="entry name" value="BamE-like"/>
</dbReference>
<dbReference type="EMBL" id="FWXD01000029">
    <property type="protein sequence ID" value="SMC29094.1"/>
    <property type="molecule type" value="Genomic_DNA"/>
</dbReference>
<dbReference type="Proteomes" id="UP000192761">
    <property type="component" value="Unassembled WGS sequence"/>
</dbReference>
<dbReference type="STRING" id="1121001.SAMN02745857_03596"/>
<reference evidence="3 4" key="1">
    <citation type="submission" date="2017-04" db="EMBL/GenBank/DDBJ databases">
        <authorList>
            <person name="Afonso C.L."/>
            <person name="Miller P.J."/>
            <person name="Scott M.A."/>
            <person name="Spackman E."/>
            <person name="Goraichik I."/>
            <person name="Dimitrov K.M."/>
            <person name="Suarez D.L."/>
            <person name="Swayne D.E."/>
        </authorList>
    </citation>
    <scope>NUCLEOTIDE SEQUENCE [LARGE SCALE GENOMIC DNA]</scope>
    <source>
        <strain evidence="3 4">DSM 23236</strain>
    </source>
</reference>
<feature type="chain" id="PRO_5013117048" description="Lipoprotein" evidence="2">
    <location>
        <begin position="25"/>
        <end position="243"/>
    </location>
</feature>
<dbReference type="OrthoDB" id="6372180at2"/>
<keyword evidence="1 2" id="KW-0732">Signal</keyword>
<sequence length="243" mass="26050">MFKPLKTLAALAVAGLLASPLAYAAPESGWWWNAAEGGRGFAIEVQNGKMFIAGFMYDDAGRATWHVSGPTPMVNDTTYQGNWMQYGGGQTLTGSFKPANVVNNNTGSLTIKFPTPTTATMTLPNGNQIALTRFAFGGASNTVGNVCTPANLTAQHYDAIAYGMTMAQVKQTIGCDYDPTATLMLNNGAMSYYTWRVLIPGTSASYYVINVFFDPSGSIVSDVYGGKYPGKEYFKTSSLNLVR</sequence>
<dbReference type="AlphaFoldDB" id="A0A1W1XYZ9"/>
<evidence type="ECO:0000313" key="3">
    <source>
        <dbReference type="EMBL" id="SMC29094.1"/>
    </source>
</evidence>
<proteinExistence type="predicted"/>
<organism evidence="3 4">
    <name type="scientific">Andreprevotia lacus DSM 23236</name>
    <dbReference type="NCBI Taxonomy" id="1121001"/>
    <lineage>
        <taxon>Bacteria</taxon>
        <taxon>Pseudomonadati</taxon>
        <taxon>Pseudomonadota</taxon>
        <taxon>Betaproteobacteria</taxon>
        <taxon>Neisseriales</taxon>
        <taxon>Chitinibacteraceae</taxon>
        <taxon>Andreprevotia</taxon>
    </lineage>
</organism>
<keyword evidence="4" id="KW-1185">Reference proteome</keyword>
<protein>
    <recommendedName>
        <fullName evidence="5">Lipoprotein</fullName>
    </recommendedName>
</protein>
<gene>
    <name evidence="3" type="ORF">SAMN02745857_03596</name>
</gene>
<name>A0A1W1XYZ9_9NEIS</name>
<evidence type="ECO:0008006" key="5">
    <source>
        <dbReference type="Google" id="ProtNLM"/>
    </source>
</evidence>
<evidence type="ECO:0000256" key="1">
    <source>
        <dbReference type="ARBA" id="ARBA00022729"/>
    </source>
</evidence>
<dbReference type="RefSeq" id="WP_084092540.1">
    <property type="nucleotide sequence ID" value="NZ_FWXD01000029.1"/>
</dbReference>